<keyword evidence="9 12" id="KW-0326">Glycosidase</keyword>
<evidence type="ECO:0000256" key="10">
    <source>
        <dbReference type="ARBA" id="ARBA00023326"/>
    </source>
</evidence>
<feature type="signal peptide" evidence="13">
    <location>
        <begin position="1"/>
        <end position="19"/>
    </location>
</feature>
<dbReference type="GO" id="GO:0045493">
    <property type="term" value="P:xylan catabolic process"/>
    <property type="evidence" value="ECO:0007669"/>
    <property type="project" value="UniProtKB-KW"/>
</dbReference>
<comment type="caution">
    <text evidence="15">The sequence shown here is derived from an EMBL/GenBank/DDBJ whole genome shotgun (WGS) entry which is preliminary data.</text>
</comment>
<evidence type="ECO:0000256" key="1">
    <source>
        <dbReference type="ARBA" id="ARBA00000681"/>
    </source>
</evidence>
<keyword evidence="8 12" id="KW-0119">Carbohydrate metabolism</keyword>
<protein>
    <recommendedName>
        <fullName evidence="4 12">Endo-1,4-beta-xylanase</fullName>
        <ecNumber evidence="4 12">3.2.1.8</ecNumber>
    </recommendedName>
</protein>
<dbReference type="Gene3D" id="2.60.120.180">
    <property type="match status" value="1"/>
</dbReference>
<evidence type="ECO:0000256" key="4">
    <source>
        <dbReference type="ARBA" id="ARBA00012590"/>
    </source>
</evidence>
<gene>
    <name evidence="15" type="ORF">N7496_006536</name>
</gene>
<proteinExistence type="inferred from homology"/>
<dbReference type="PRINTS" id="PR00911">
    <property type="entry name" value="GLHYDRLASE11"/>
</dbReference>
<evidence type="ECO:0000256" key="9">
    <source>
        <dbReference type="ARBA" id="ARBA00023295"/>
    </source>
</evidence>
<comment type="caution">
    <text evidence="11">Lacks conserved residue(s) required for the propagation of feature annotation.</text>
</comment>
<evidence type="ECO:0000256" key="11">
    <source>
        <dbReference type="PROSITE-ProRule" id="PRU01097"/>
    </source>
</evidence>
<keyword evidence="6 13" id="KW-0732">Signal</keyword>
<dbReference type="RefSeq" id="XP_056554878.1">
    <property type="nucleotide sequence ID" value="XM_056699465.1"/>
</dbReference>
<dbReference type="Pfam" id="PF00457">
    <property type="entry name" value="Glyco_hydro_11"/>
    <property type="match status" value="1"/>
</dbReference>
<dbReference type="GeneID" id="81438644"/>
<keyword evidence="7 12" id="KW-0378">Hydrolase</keyword>
<dbReference type="AlphaFoldDB" id="A0A9W9S4E6"/>
<dbReference type="GO" id="GO:0031176">
    <property type="term" value="F:endo-1,4-beta-xylanase activity"/>
    <property type="evidence" value="ECO:0007669"/>
    <property type="project" value="UniProtKB-EC"/>
</dbReference>
<dbReference type="PROSITE" id="PS51761">
    <property type="entry name" value="GH11_3"/>
    <property type="match status" value="1"/>
</dbReference>
<dbReference type="OrthoDB" id="4444234at2759"/>
<accession>A0A9W9S4E6</accession>
<evidence type="ECO:0000256" key="5">
    <source>
        <dbReference type="ARBA" id="ARBA00022651"/>
    </source>
</evidence>
<comment type="similarity">
    <text evidence="3 11 12">Belongs to the glycosyl hydrolase 11 (cellulase G) family.</text>
</comment>
<evidence type="ECO:0000313" key="15">
    <source>
        <dbReference type="EMBL" id="KAJ5370444.1"/>
    </source>
</evidence>
<reference evidence="15" key="1">
    <citation type="submission" date="2022-11" db="EMBL/GenBank/DDBJ databases">
        <authorList>
            <person name="Petersen C."/>
        </authorList>
    </citation>
    <scope>NUCLEOTIDE SEQUENCE</scope>
    <source>
        <strain evidence="15">IBT 29864</strain>
    </source>
</reference>
<dbReference type="Proteomes" id="UP001147782">
    <property type="component" value="Unassembled WGS sequence"/>
</dbReference>
<comment type="catalytic activity">
    <reaction evidence="1 12">
        <text>Endohydrolysis of (1-&gt;4)-beta-D-xylosidic linkages in xylans.</text>
        <dbReference type="EC" id="3.2.1.8"/>
    </reaction>
</comment>
<evidence type="ECO:0000256" key="13">
    <source>
        <dbReference type="SAM" id="SignalP"/>
    </source>
</evidence>
<evidence type="ECO:0000256" key="3">
    <source>
        <dbReference type="ARBA" id="ARBA00007792"/>
    </source>
</evidence>
<reference evidence="15" key="2">
    <citation type="journal article" date="2023" name="IMA Fungus">
        <title>Comparative genomic study of the Penicillium genus elucidates a diverse pangenome and 15 lateral gene transfer events.</title>
        <authorList>
            <person name="Petersen C."/>
            <person name="Sorensen T."/>
            <person name="Nielsen M.R."/>
            <person name="Sondergaard T.E."/>
            <person name="Sorensen J.L."/>
            <person name="Fitzpatrick D.A."/>
            <person name="Frisvad J.C."/>
            <person name="Nielsen K.L."/>
        </authorList>
    </citation>
    <scope>NUCLEOTIDE SEQUENCE</scope>
    <source>
        <strain evidence="15">IBT 29864</strain>
    </source>
</reference>
<dbReference type="InterPro" id="IPR001137">
    <property type="entry name" value="Glyco_hydro_11"/>
</dbReference>
<evidence type="ECO:0000259" key="14">
    <source>
        <dbReference type="PROSITE" id="PS51761"/>
    </source>
</evidence>
<keyword evidence="16" id="KW-1185">Reference proteome</keyword>
<dbReference type="SUPFAM" id="SSF49899">
    <property type="entry name" value="Concanavalin A-like lectins/glucanases"/>
    <property type="match status" value="1"/>
</dbReference>
<comment type="pathway">
    <text evidence="2 12">Glycan degradation; xylan degradation.</text>
</comment>
<dbReference type="EMBL" id="JAPZBS010000005">
    <property type="protein sequence ID" value="KAJ5370444.1"/>
    <property type="molecule type" value="Genomic_DNA"/>
</dbReference>
<dbReference type="InterPro" id="IPR013320">
    <property type="entry name" value="ConA-like_dom_sf"/>
</dbReference>
<feature type="chain" id="PRO_5040835819" description="Endo-1,4-beta-xylanase" evidence="13">
    <location>
        <begin position="20"/>
        <end position="174"/>
    </location>
</feature>
<dbReference type="EC" id="3.2.1.8" evidence="4 12"/>
<dbReference type="PANTHER" id="PTHR46828">
    <property type="entry name" value="ENDO-1,4-BETA-XYLANASE A-RELATED"/>
    <property type="match status" value="1"/>
</dbReference>
<feature type="domain" description="GH11" evidence="14">
    <location>
        <begin position="35"/>
        <end position="174"/>
    </location>
</feature>
<sequence length="174" mass="18459">MPILSSILLLGSAIVGSYAAPAEDLPLAKKSVAERSVPPGGGDNNGYYYSYWTAGQGTIDYENYDVGGYSIDWSDVADFTAGKGWMPGSDRTINYSGSFTPTAGNALLSVYGWTVNPLIEYYITDSYATDPSTDASAGFTYMGSVDSDGGTYNIYTAPRENAGSIIGTANFTQY</sequence>
<organism evidence="15 16">
    <name type="scientific">Penicillium cataractarum</name>
    <dbReference type="NCBI Taxonomy" id="2100454"/>
    <lineage>
        <taxon>Eukaryota</taxon>
        <taxon>Fungi</taxon>
        <taxon>Dikarya</taxon>
        <taxon>Ascomycota</taxon>
        <taxon>Pezizomycotina</taxon>
        <taxon>Eurotiomycetes</taxon>
        <taxon>Eurotiomycetidae</taxon>
        <taxon>Eurotiales</taxon>
        <taxon>Aspergillaceae</taxon>
        <taxon>Penicillium</taxon>
    </lineage>
</organism>
<evidence type="ECO:0000256" key="2">
    <source>
        <dbReference type="ARBA" id="ARBA00004851"/>
    </source>
</evidence>
<evidence type="ECO:0000313" key="16">
    <source>
        <dbReference type="Proteomes" id="UP001147782"/>
    </source>
</evidence>
<dbReference type="InterPro" id="IPR013319">
    <property type="entry name" value="GH11/12"/>
</dbReference>
<evidence type="ECO:0000256" key="12">
    <source>
        <dbReference type="RuleBase" id="RU362015"/>
    </source>
</evidence>
<name>A0A9W9S4E6_9EURO</name>
<evidence type="ECO:0000256" key="7">
    <source>
        <dbReference type="ARBA" id="ARBA00022801"/>
    </source>
</evidence>
<keyword evidence="5 12" id="KW-0858">Xylan degradation</keyword>
<dbReference type="PANTHER" id="PTHR46828:SF2">
    <property type="entry name" value="ENDO-1,4-BETA-XYLANASE A-RELATED"/>
    <property type="match status" value="1"/>
</dbReference>
<keyword evidence="10 12" id="KW-0624">Polysaccharide degradation</keyword>
<evidence type="ECO:0000256" key="8">
    <source>
        <dbReference type="ARBA" id="ARBA00023277"/>
    </source>
</evidence>
<dbReference type="InterPro" id="IPR033123">
    <property type="entry name" value="GH11_dom"/>
</dbReference>
<evidence type="ECO:0000256" key="6">
    <source>
        <dbReference type="ARBA" id="ARBA00022729"/>
    </source>
</evidence>